<keyword evidence="2 5" id="KW-0812">Transmembrane</keyword>
<organism evidence="7 8">
    <name type="scientific">Micromonospora rhizosphaerae</name>
    <dbReference type="NCBI Taxonomy" id="568872"/>
    <lineage>
        <taxon>Bacteria</taxon>
        <taxon>Bacillati</taxon>
        <taxon>Actinomycetota</taxon>
        <taxon>Actinomycetes</taxon>
        <taxon>Micromonosporales</taxon>
        <taxon>Micromonosporaceae</taxon>
        <taxon>Micromonospora</taxon>
    </lineage>
</organism>
<feature type="transmembrane region" description="Helical" evidence="5">
    <location>
        <begin position="154"/>
        <end position="172"/>
    </location>
</feature>
<evidence type="ECO:0000256" key="5">
    <source>
        <dbReference type="SAM" id="Phobius"/>
    </source>
</evidence>
<dbReference type="RefSeq" id="WP_091344996.1">
    <property type="nucleotide sequence ID" value="NZ_FMHV01000002.1"/>
</dbReference>
<dbReference type="GO" id="GO:0016020">
    <property type="term" value="C:membrane"/>
    <property type="evidence" value="ECO:0007669"/>
    <property type="project" value="UniProtKB-SubCell"/>
</dbReference>
<keyword evidence="8" id="KW-1185">Reference proteome</keyword>
<dbReference type="Pfam" id="PF04932">
    <property type="entry name" value="Wzy_C"/>
    <property type="match status" value="1"/>
</dbReference>
<dbReference type="Proteomes" id="UP000199413">
    <property type="component" value="Unassembled WGS sequence"/>
</dbReference>
<evidence type="ECO:0000256" key="1">
    <source>
        <dbReference type="ARBA" id="ARBA00004141"/>
    </source>
</evidence>
<feature type="transmembrane region" description="Helical" evidence="5">
    <location>
        <begin position="241"/>
        <end position="274"/>
    </location>
</feature>
<name>A0A1C6SYG4_9ACTN</name>
<dbReference type="STRING" id="568872.GA0070624_4922"/>
<feature type="transmembrane region" description="Helical" evidence="5">
    <location>
        <begin position="32"/>
        <end position="52"/>
    </location>
</feature>
<dbReference type="EMBL" id="FMHV01000002">
    <property type="protein sequence ID" value="SCL34175.1"/>
    <property type="molecule type" value="Genomic_DNA"/>
</dbReference>
<reference evidence="8" key="1">
    <citation type="submission" date="2016-06" db="EMBL/GenBank/DDBJ databases">
        <authorList>
            <person name="Varghese N."/>
            <person name="Submissions Spin"/>
        </authorList>
    </citation>
    <scope>NUCLEOTIDE SEQUENCE [LARGE SCALE GENOMIC DNA]</scope>
    <source>
        <strain evidence="8">DSM 45431</strain>
    </source>
</reference>
<gene>
    <name evidence="7" type="ORF">GA0070624_4922</name>
</gene>
<feature type="transmembrane region" description="Helical" evidence="5">
    <location>
        <begin position="125"/>
        <end position="142"/>
    </location>
</feature>
<evidence type="ECO:0000313" key="8">
    <source>
        <dbReference type="Proteomes" id="UP000199413"/>
    </source>
</evidence>
<keyword evidence="4 5" id="KW-0472">Membrane</keyword>
<accession>A0A1C6SYG4</accession>
<feature type="transmembrane region" description="Helical" evidence="5">
    <location>
        <begin position="397"/>
        <end position="415"/>
    </location>
</feature>
<evidence type="ECO:0000259" key="6">
    <source>
        <dbReference type="Pfam" id="PF04932"/>
    </source>
</evidence>
<feature type="domain" description="O-antigen ligase-related" evidence="6">
    <location>
        <begin position="243"/>
        <end position="371"/>
    </location>
</feature>
<evidence type="ECO:0000256" key="2">
    <source>
        <dbReference type="ARBA" id="ARBA00022692"/>
    </source>
</evidence>
<keyword evidence="3 5" id="KW-1133">Transmembrane helix</keyword>
<evidence type="ECO:0000313" key="7">
    <source>
        <dbReference type="EMBL" id="SCL34175.1"/>
    </source>
</evidence>
<dbReference type="InterPro" id="IPR007016">
    <property type="entry name" value="O-antigen_ligase-rel_domated"/>
</dbReference>
<evidence type="ECO:0000256" key="3">
    <source>
        <dbReference type="ARBA" id="ARBA00022989"/>
    </source>
</evidence>
<dbReference type="OrthoDB" id="5243524at2"/>
<proteinExistence type="predicted"/>
<feature type="transmembrane region" description="Helical" evidence="5">
    <location>
        <begin position="92"/>
        <end position="113"/>
    </location>
</feature>
<comment type="subcellular location">
    <subcellularLocation>
        <location evidence="1">Membrane</location>
        <topology evidence="1">Multi-pass membrane protein</topology>
    </subcellularLocation>
</comment>
<dbReference type="GO" id="GO:0016874">
    <property type="term" value="F:ligase activity"/>
    <property type="evidence" value="ECO:0007669"/>
    <property type="project" value="UniProtKB-KW"/>
</dbReference>
<feature type="transmembrane region" description="Helical" evidence="5">
    <location>
        <begin position="421"/>
        <end position="440"/>
    </location>
</feature>
<protein>
    <submittedName>
        <fullName evidence="7">O-antigen ligase</fullName>
    </submittedName>
</protein>
<feature type="transmembrane region" description="Helical" evidence="5">
    <location>
        <begin position="210"/>
        <end position="229"/>
    </location>
</feature>
<dbReference type="PANTHER" id="PTHR37422:SF23">
    <property type="entry name" value="TEICHURONIC ACID BIOSYNTHESIS PROTEIN TUAE"/>
    <property type="match status" value="1"/>
</dbReference>
<feature type="transmembrane region" description="Helical" evidence="5">
    <location>
        <begin position="58"/>
        <end position="80"/>
    </location>
</feature>
<evidence type="ECO:0000256" key="4">
    <source>
        <dbReference type="ARBA" id="ARBA00023136"/>
    </source>
</evidence>
<dbReference type="PANTHER" id="PTHR37422">
    <property type="entry name" value="TEICHURONIC ACID BIOSYNTHESIS PROTEIN TUAE"/>
    <property type="match status" value="1"/>
</dbReference>
<keyword evidence="7" id="KW-0436">Ligase</keyword>
<feature type="transmembrane region" description="Helical" evidence="5">
    <location>
        <begin position="360"/>
        <end position="385"/>
    </location>
</feature>
<sequence>MRPISSRTGDLEPSLVFGQTYVSRRRITYIDAAALLSLTIILISLIPAQLIIPGMTDLGRPGLIVGMLLFCWWVLARFGSHLVMTGPQPMRWAVLVFMVAAIISYAVGFLRGLTSIEANAADRTMLFFCIFVGVVLTAADGVPNWLRLRGVLKVLVVCGAVIAAIAIVQYLTSYELTRFLRVPGLQAKGWTPGFEVRGGGIRVASTTTHYIELAALLSLILPFAIHFACFSRRPHRRQLSLVATVLIAGGIATTISRTGVLAVGLIVVCLAPLWTWRLRYNIAVLTGGLLAAVAAMSPGLIKTLLHLFDSPSSNPAFTVRQARYPLAFGYFAQRPWLGRGTGTWVSPQYQILDNQWLDTLITNGIIGVMTLAGLHLTGIALAWMALRRSTAIEDRHLCAGLIATQLIGIVVAGTFDSLSFMSYATILALTLGMCGTVWRLTHPKATVRNSTTRWFLDR</sequence>
<dbReference type="InterPro" id="IPR051533">
    <property type="entry name" value="WaaL-like"/>
</dbReference>
<dbReference type="AlphaFoldDB" id="A0A1C6SYG4"/>
<feature type="transmembrane region" description="Helical" evidence="5">
    <location>
        <begin position="280"/>
        <end position="301"/>
    </location>
</feature>